<feature type="region of interest" description="Disordered" evidence="1">
    <location>
        <begin position="132"/>
        <end position="152"/>
    </location>
</feature>
<sequence length="224" mass="24274">MKRIVERLAGLVRNRSGVAAVELALGAPLVLTLGLWGAELGNLAITHMRVSQLAMQLADNGSRIGDESMLENLKIYESDINDLLVGANIQAGKLDLFEHGRVVISSLEVVPGTEDTQYIHWQRCKGKRNFQSSYGGEGTGTDGSLSGMGPAGEEVTATEGDAVIFVEIEYAYQPLVSQRFVPDAVIRTTATFNVRADRDLTQAYQRNAAAPNPIARCNVYDGYD</sequence>
<feature type="domain" description="TadE-like" evidence="3">
    <location>
        <begin position="17"/>
        <end position="58"/>
    </location>
</feature>
<keyword evidence="2" id="KW-1133">Transmembrane helix</keyword>
<feature type="transmembrane region" description="Helical" evidence="2">
    <location>
        <begin position="20"/>
        <end position="38"/>
    </location>
</feature>
<accession>A0A0B8ZQG5</accession>
<evidence type="ECO:0000313" key="4">
    <source>
        <dbReference type="EMBL" id="KHS48434.1"/>
    </source>
</evidence>
<proteinExistence type="predicted"/>
<dbReference type="Pfam" id="PF07811">
    <property type="entry name" value="TadE"/>
    <property type="match status" value="1"/>
</dbReference>
<keyword evidence="5" id="KW-1185">Reference proteome</keyword>
<dbReference type="Proteomes" id="UP000031338">
    <property type="component" value="Unassembled WGS sequence"/>
</dbReference>
<evidence type="ECO:0000313" key="5">
    <source>
        <dbReference type="Proteomes" id="UP000031338"/>
    </source>
</evidence>
<dbReference type="InterPro" id="IPR012495">
    <property type="entry name" value="TadE-like_dom"/>
</dbReference>
<evidence type="ECO:0000256" key="1">
    <source>
        <dbReference type="SAM" id="MobiDB-lite"/>
    </source>
</evidence>
<keyword evidence="2" id="KW-0812">Transmembrane</keyword>
<evidence type="ECO:0000259" key="3">
    <source>
        <dbReference type="Pfam" id="PF07811"/>
    </source>
</evidence>
<evidence type="ECO:0000256" key="2">
    <source>
        <dbReference type="SAM" id="Phobius"/>
    </source>
</evidence>
<gene>
    <name evidence="4" type="ORF">NJ75_01104</name>
</gene>
<dbReference type="STRING" id="48936.NJ75_01104"/>
<dbReference type="PATRIC" id="fig|48936.3.peg.1112"/>
<keyword evidence="2" id="KW-0472">Membrane</keyword>
<name>A0A0B8ZQG5_9SPHN</name>
<reference evidence="4 5" key="1">
    <citation type="submission" date="2014-10" db="EMBL/GenBank/DDBJ databases">
        <title>Draft genome sequence of Novosphingobium subterraneum DSM 12447.</title>
        <authorList>
            <person name="Gan H.M."/>
            <person name="Gan H.Y."/>
            <person name="Savka M.A."/>
        </authorList>
    </citation>
    <scope>NUCLEOTIDE SEQUENCE [LARGE SCALE GENOMIC DNA]</scope>
    <source>
        <strain evidence="4 5">DSM 12447</strain>
    </source>
</reference>
<comment type="caution">
    <text evidence="4">The sequence shown here is derived from an EMBL/GenBank/DDBJ whole genome shotgun (WGS) entry which is preliminary data.</text>
</comment>
<protein>
    <submittedName>
        <fullName evidence="4">Tight adherence protein TadE</fullName>
    </submittedName>
</protein>
<organism evidence="4 5">
    <name type="scientific">Novosphingobium subterraneum</name>
    <dbReference type="NCBI Taxonomy" id="48936"/>
    <lineage>
        <taxon>Bacteria</taxon>
        <taxon>Pseudomonadati</taxon>
        <taxon>Pseudomonadota</taxon>
        <taxon>Alphaproteobacteria</taxon>
        <taxon>Sphingomonadales</taxon>
        <taxon>Sphingomonadaceae</taxon>
        <taxon>Novosphingobium</taxon>
    </lineage>
</organism>
<dbReference type="AlphaFoldDB" id="A0A0B8ZQG5"/>
<dbReference type="EMBL" id="JRVC01000004">
    <property type="protein sequence ID" value="KHS48434.1"/>
    <property type="molecule type" value="Genomic_DNA"/>
</dbReference>
<dbReference type="RefSeq" id="WP_039332190.1">
    <property type="nucleotide sequence ID" value="NZ_JRVC01000004.1"/>
</dbReference>